<name>X0WQ82_9ZZZZ</name>
<gene>
    <name evidence="1" type="ORF">S01H1_57495</name>
</gene>
<evidence type="ECO:0000313" key="1">
    <source>
        <dbReference type="EMBL" id="GAG26683.1"/>
    </source>
</evidence>
<accession>X0WQ82</accession>
<reference evidence="1" key="1">
    <citation type="journal article" date="2014" name="Front. Microbiol.">
        <title>High frequency of phylogenetically diverse reductive dehalogenase-homologous genes in deep subseafloor sedimentary metagenomes.</title>
        <authorList>
            <person name="Kawai M."/>
            <person name="Futagami T."/>
            <person name="Toyoda A."/>
            <person name="Takaki Y."/>
            <person name="Nishi S."/>
            <person name="Hori S."/>
            <person name="Arai W."/>
            <person name="Tsubouchi T."/>
            <person name="Morono Y."/>
            <person name="Uchiyama I."/>
            <person name="Ito T."/>
            <person name="Fujiyama A."/>
            <person name="Inagaki F."/>
            <person name="Takami H."/>
        </authorList>
    </citation>
    <scope>NUCLEOTIDE SEQUENCE</scope>
    <source>
        <strain evidence="1">Expedition CK06-06</strain>
    </source>
</reference>
<proteinExistence type="predicted"/>
<sequence length="181" mass="19875">MAAFFYGDAGQVHLTLPNGWTASATEKRLMLEGDMSFDYDEVDQDIKHHEFGNSLVNRICTEGAARFNFNLRTIIDVASGIDMTMPGLAAMFGDATQVDTVDKPFFMVEDPSGANRRTDAMEWQLAPYEDGAVVTDVTKHIIFPLGSPLVTGRVPFGTSGQRAWAMVVEAMVTTETIDTIE</sequence>
<dbReference type="AlphaFoldDB" id="X0WQ82"/>
<feature type="non-terminal residue" evidence="1">
    <location>
        <position position="181"/>
    </location>
</feature>
<protein>
    <submittedName>
        <fullName evidence="1">Uncharacterized protein</fullName>
    </submittedName>
</protein>
<organism evidence="1">
    <name type="scientific">marine sediment metagenome</name>
    <dbReference type="NCBI Taxonomy" id="412755"/>
    <lineage>
        <taxon>unclassified sequences</taxon>
        <taxon>metagenomes</taxon>
        <taxon>ecological metagenomes</taxon>
    </lineage>
</organism>
<comment type="caution">
    <text evidence="1">The sequence shown here is derived from an EMBL/GenBank/DDBJ whole genome shotgun (WGS) entry which is preliminary data.</text>
</comment>
<dbReference type="EMBL" id="BARS01037499">
    <property type="protein sequence ID" value="GAG26683.1"/>
    <property type="molecule type" value="Genomic_DNA"/>
</dbReference>